<evidence type="ECO:0008006" key="3">
    <source>
        <dbReference type="Google" id="ProtNLM"/>
    </source>
</evidence>
<reference evidence="1 2" key="1">
    <citation type="submission" date="2019-09" db="EMBL/GenBank/DDBJ databases">
        <authorList>
            <person name="Chandra G."/>
            <person name="Truman W A."/>
        </authorList>
    </citation>
    <scope>NUCLEOTIDE SEQUENCE [LARGE SCALE GENOMIC DNA]</scope>
    <source>
        <strain evidence="1">PS928</strain>
    </source>
</reference>
<evidence type="ECO:0000313" key="2">
    <source>
        <dbReference type="Proteomes" id="UP000381378"/>
    </source>
</evidence>
<dbReference type="EMBL" id="CABVJF010000050">
    <property type="protein sequence ID" value="VVQ26499.1"/>
    <property type="molecule type" value="Genomic_DNA"/>
</dbReference>
<sequence length="105" mass="10250">MIQAGAQAHVTAANVVIDAGMSLTLEAGGQHLVINASGIFSSVAIVQGGAPMPGVPVQPALSLVPVAAQALIAPSLATQKLALTQAAQQAAPICAVCQKLAGMTA</sequence>
<accession>A0A5E7VUA9</accession>
<protein>
    <recommendedName>
        <fullName evidence="3">Rhs element Vgr protein</fullName>
    </recommendedName>
</protein>
<proteinExistence type="predicted"/>
<dbReference type="Proteomes" id="UP000381378">
    <property type="component" value="Unassembled WGS sequence"/>
</dbReference>
<dbReference type="AlphaFoldDB" id="A0A5E7VUA9"/>
<gene>
    <name evidence="1" type="ORF">PS928_06662</name>
</gene>
<name>A0A5E7VUA9_PSEFL</name>
<evidence type="ECO:0000313" key="1">
    <source>
        <dbReference type="EMBL" id="VVQ26499.1"/>
    </source>
</evidence>
<organism evidence="1 2">
    <name type="scientific">Pseudomonas fluorescens</name>
    <dbReference type="NCBI Taxonomy" id="294"/>
    <lineage>
        <taxon>Bacteria</taxon>
        <taxon>Pseudomonadati</taxon>
        <taxon>Pseudomonadota</taxon>
        <taxon>Gammaproteobacteria</taxon>
        <taxon>Pseudomonadales</taxon>
        <taxon>Pseudomonadaceae</taxon>
        <taxon>Pseudomonas</taxon>
    </lineage>
</organism>